<evidence type="ECO:0000256" key="1">
    <source>
        <dbReference type="ARBA" id="ARBA00022729"/>
    </source>
</evidence>
<accession>A0ABD6M009</accession>
<dbReference type="EMBL" id="SUQN01000002">
    <property type="protein sequence ID" value="NTZ49737.1"/>
    <property type="molecule type" value="Genomic_DNA"/>
</dbReference>
<dbReference type="InterPro" id="IPR036275">
    <property type="entry name" value="YdgH-like_sf"/>
</dbReference>
<dbReference type="SUPFAM" id="SSF159871">
    <property type="entry name" value="YdgH-like"/>
    <property type="match status" value="1"/>
</dbReference>
<dbReference type="NCBIfam" id="NF040474">
    <property type="entry name" value="peri_RclB"/>
    <property type="match status" value="1"/>
</dbReference>
<organism evidence="4 5">
    <name type="scientific">Citrobacter gillenii</name>
    <dbReference type="NCBI Taxonomy" id="67828"/>
    <lineage>
        <taxon>Bacteria</taxon>
        <taxon>Pseudomonadati</taxon>
        <taxon>Pseudomonadota</taxon>
        <taxon>Gammaproteobacteria</taxon>
        <taxon>Enterobacterales</taxon>
        <taxon>Enterobacteriaceae</taxon>
        <taxon>Citrobacter</taxon>
        <taxon>Citrobacter freundii complex</taxon>
    </lineage>
</organism>
<evidence type="ECO:0000313" key="5">
    <source>
        <dbReference type="Proteomes" id="UP000729009"/>
    </source>
</evidence>
<dbReference type="InterPro" id="IPR047841">
    <property type="entry name" value="RclB-like"/>
</dbReference>
<proteinExistence type="predicted"/>
<comment type="caution">
    <text evidence="4">The sequence shown here is derived from an EMBL/GenBank/DDBJ whole genome shotgun (WGS) entry which is preliminary data.</text>
</comment>
<gene>
    <name evidence="4" type="ORF">FCH32_05380</name>
</gene>
<feature type="signal peptide" evidence="2">
    <location>
        <begin position="1"/>
        <end position="24"/>
    </location>
</feature>
<name>A0ABD6M009_9ENTR</name>
<dbReference type="Proteomes" id="UP000729009">
    <property type="component" value="Unassembled WGS sequence"/>
</dbReference>
<feature type="domain" description="YdgH/BhsA/McbA-like" evidence="3">
    <location>
        <begin position="30"/>
        <end position="80"/>
    </location>
</feature>
<dbReference type="Pfam" id="PF07338">
    <property type="entry name" value="YdgH_BhsA-like"/>
    <property type="match status" value="1"/>
</dbReference>
<sequence length="80" mass="8487">MNMLKATLLMTSLLTAPVTFSALAQSPTEIAHVSVSAVSAAPSVIEEAIAKLAQEKQASSWKITSMRIDSSTYATAILYK</sequence>
<protein>
    <submittedName>
        <fullName evidence="4">DUF1471 domain-containing protein</fullName>
    </submittedName>
</protein>
<keyword evidence="5" id="KW-1185">Reference proteome</keyword>
<evidence type="ECO:0000259" key="3">
    <source>
        <dbReference type="Pfam" id="PF07338"/>
    </source>
</evidence>
<feature type="chain" id="PRO_5044868521" evidence="2">
    <location>
        <begin position="25"/>
        <end position="80"/>
    </location>
</feature>
<keyword evidence="1 2" id="KW-0732">Signal</keyword>
<dbReference type="InterPro" id="IPR025543">
    <property type="entry name" value="Dodecin-like"/>
</dbReference>
<reference evidence="4 5" key="1">
    <citation type="submission" date="2019-05" db="EMBL/GenBank/DDBJ databases">
        <title>Draft genomes of bacterial isolates retrieved from different Forrest soils.</title>
        <authorList>
            <person name="Soares-Castro P."/>
            <person name="Santos P.M."/>
        </authorList>
    </citation>
    <scope>NUCLEOTIDE SEQUENCE [LARGE SCALE GENOMIC DNA]</scope>
    <source>
        <strain evidence="4 5">UMG736</strain>
    </source>
</reference>
<evidence type="ECO:0000256" key="2">
    <source>
        <dbReference type="SAM" id="SignalP"/>
    </source>
</evidence>
<evidence type="ECO:0000313" key="4">
    <source>
        <dbReference type="EMBL" id="NTZ49737.1"/>
    </source>
</evidence>
<dbReference type="AlphaFoldDB" id="A0ABD6M009"/>
<dbReference type="InterPro" id="IPR010854">
    <property type="entry name" value="YdgH/BhsA/McbA-like_dom"/>
</dbReference>
<dbReference type="Gene3D" id="3.30.1660.10">
    <property type="entry name" value="Flavin-binding protein dodecin"/>
    <property type="match status" value="1"/>
</dbReference>